<evidence type="ECO:0000313" key="2">
    <source>
        <dbReference type="EMBL" id="KKL81824.1"/>
    </source>
</evidence>
<dbReference type="AlphaFoldDB" id="A0A0F9F5Z2"/>
<organism evidence="2">
    <name type="scientific">marine sediment metagenome</name>
    <dbReference type="NCBI Taxonomy" id="412755"/>
    <lineage>
        <taxon>unclassified sequences</taxon>
        <taxon>metagenomes</taxon>
        <taxon>ecological metagenomes</taxon>
    </lineage>
</organism>
<protein>
    <submittedName>
        <fullName evidence="2">Uncharacterized protein</fullName>
    </submittedName>
</protein>
<proteinExistence type="predicted"/>
<name>A0A0F9F5Z2_9ZZZZ</name>
<accession>A0A0F9F5Z2</accession>
<dbReference type="EMBL" id="LAZR01022454">
    <property type="protein sequence ID" value="KKL81824.1"/>
    <property type="molecule type" value="Genomic_DNA"/>
</dbReference>
<sequence>MSRKSHEEFIGEVGEATSLPAKTKKAAPEVSDGM</sequence>
<comment type="caution">
    <text evidence="2">The sequence shown here is derived from an EMBL/GenBank/DDBJ whole genome shotgun (WGS) entry which is preliminary data.</text>
</comment>
<feature type="region of interest" description="Disordered" evidence="1">
    <location>
        <begin position="1"/>
        <end position="34"/>
    </location>
</feature>
<evidence type="ECO:0000256" key="1">
    <source>
        <dbReference type="SAM" id="MobiDB-lite"/>
    </source>
</evidence>
<reference evidence="2" key="1">
    <citation type="journal article" date="2015" name="Nature">
        <title>Complex archaea that bridge the gap between prokaryotes and eukaryotes.</title>
        <authorList>
            <person name="Spang A."/>
            <person name="Saw J.H."/>
            <person name="Jorgensen S.L."/>
            <person name="Zaremba-Niedzwiedzka K."/>
            <person name="Martijn J."/>
            <person name="Lind A.E."/>
            <person name="van Eijk R."/>
            <person name="Schleper C."/>
            <person name="Guy L."/>
            <person name="Ettema T.J."/>
        </authorList>
    </citation>
    <scope>NUCLEOTIDE SEQUENCE</scope>
</reference>
<gene>
    <name evidence="2" type="ORF">LCGC14_1990850</name>
</gene>